<reference evidence="1 2" key="1">
    <citation type="journal article" date="2011" name="J. Bacteriol.">
        <title>Complete genome sequence of Burkholderia rhizoxinica, an endosymbiont of Rhizopus microsporus.</title>
        <authorList>
            <person name="Lackner G."/>
            <person name="Moebius N."/>
            <person name="Partida-Martinez L."/>
            <person name="Hertweck C."/>
        </authorList>
    </citation>
    <scope>NUCLEOTIDE SEQUENCE [LARGE SCALE GENOMIC DNA]</scope>
    <source>
        <strain evidence="2">DSM 19002 / CIP 109453 / HKI 454</strain>
    </source>
</reference>
<protein>
    <submittedName>
        <fullName evidence="1">Uncharacterized protein</fullName>
    </submittedName>
</protein>
<dbReference type="RefSeq" id="WP_013435993.1">
    <property type="nucleotide sequence ID" value="NC_014722.1"/>
</dbReference>
<name>E5AT90_MYCRK</name>
<dbReference type="EMBL" id="FR687359">
    <property type="protein sequence ID" value="CBW75764.1"/>
    <property type="molecule type" value="Genomic_DNA"/>
</dbReference>
<dbReference type="OrthoDB" id="7107891at2"/>
<dbReference type="KEGG" id="brh:RBRH_01354"/>
<evidence type="ECO:0000313" key="2">
    <source>
        <dbReference type="Proteomes" id="UP000007437"/>
    </source>
</evidence>
<proteinExistence type="predicted"/>
<dbReference type="eggNOG" id="ENOG502ZF9A">
    <property type="taxonomic scope" value="Bacteria"/>
</dbReference>
<dbReference type="AlphaFoldDB" id="E5AT90"/>
<sequence>MHISCVLCAAIAMIGAYGFARPATLLLYARHIEQRSAPVAQNVRTLECFFAAPSIAPSSNALLGQATRQAQHGRLSGLNKVGSKLRQIGPSLGKVGSKLSEVGLALGEANADCMAGCPPFLKTNRANWAPRQHRAHCKKTVAYAKNAVAKRTLWPEAEYNKLSGQMCWDAVKYCAFRANIITEDEYDALNARWDLVTPHDSRIRNSDDLKNVPPGHALGFFRIEHFAASSASNVRMDPFHVMLNTGGNKAAGNKNDCVGLGDMFGWEERDLSQLKWYQGAVVAPKGGTLRWILLIKTR</sequence>
<organism evidence="1 2">
    <name type="scientific">Mycetohabitans rhizoxinica (strain DSM 19002 / CIP 109453 / HKI 454)</name>
    <name type="common">Paraburkholderia rhizoxinica</name>
    <dbReference type="NCBI Taxonomy" id="882378"/>
    <lineage>
        <taxon>Bacteria</taxon>
        <taxon>Pseudomonadati</taxon>
        <taxon>Pseudomonadota</taxon>
        <taxon>Betaproteobacteria</taxon>
        <taxon>Burkholderiales</taxon>
        <taxon>Burkholderiaceae</taxon>
        <taxon>Mycetohabitans</taxon>
    </lineage>
</organism>
<accession>E5AT90</accession>
<evidence type="ECO:0000313" key="1">
    <source>
        <dbReference type="EMBL" id="CBW75764.1"/>
    </source>
</evidence>
<dbReference type="HOGENOM" id="CLU_932788_0_0_4"/>
<dbReference type="Proteomes" id="UP000007437">
    <property type="component" value="Chromosome"/>
</dbReference>
<gene>
    <name evidence="1" type="ordered locus">RBRH_01354</name>
</gene>